<reference evidence="4" key="1">
    <citation type="submission" date="2016-10" db="EMBL/GenBank/DDBJ databases">
        <authorList>
            <person name="Varghese N."/>
            <person name="Submissions S."/>
        </authorList>
    </citation>
    <scope>NUCLEOTIDE SEQUENCE [LARGE SCALE GENOMIC DNA]</scope>
    <source>
        <strain evidence="4">N6PO6</strain>
    </source>
</reference>
<dbReference type="Gene3D" id="3.40.30.10">
    <property type="entry name" value="Glutaredoxin"/>
    <property type="match status" value="1"/>
</dbReference>
<name>A0A1I4XYF7_9GAMM</name>
<proteinExistence type="predicted"/>
<dbReference type="Proteomes" id="UP000242222">
    <property type="component" value="Unassembled WGS sequence"/>
</dbReference>
<feature type="domain" description="GST N-terminal" evidence="1">
    <location>
        <begin position="1"/>
        <end position="87"/>
    </location>
</feature>
<keyword evidence="4" id="KW-1185">Reference proteome</keyword>
<gene>
    <name evidence="3" type="ORF">SAMN05216516_10586</name>
</gene>
<dbReference type="AlphaFoldDB" id="A0A1I4XYF7"/>
<dbReference type="OrthoDB" id="9803562at2"/>
<dbReference type="SFLD" id="SFLDS00019">
    <property type="entry name" value="Glutathione_Transferase_(cytos"/>
    <property type="match status" value="1"/>
</dbReference>
<dbReference type="PROSITE" id="PS50405">
    <property type="entry name" value="GST_CTER"/>
    <property type="match status" value="1"/>
</dbReference>
<dbReference type="SUPFAM" id="SSF47616">
    <property type="entry name" value="GST C-terminal domain-like"/>
    <property type="match status" value="1"/>
</dbReference>
<dbReference type="PANTHER" id="PTHR44051">
    <property type="entry name" value="GLUTATHIONE S-TRANSFERASE-RELATED"/>
    <property type="match status" value="1"/>
</dbReference>
<evidence type="ECO:0000259" key="1">
    <source>
        <dbReference type="PROSITE" id="PS50404"/>
    </source>
</evidence>
<dbReference type="InterPro" id="IPR004045">
    <property type="entry name" value="Glutathione_S-Trfase_N"/>
</dbReference>
<sequence length="210" mass="24502">MIDLYFSATPNGQKVALLLEETASPYQLKQIILNKNEPSGRYFLNISPNNKTPAIVDYQPVDGGKPVALFESGAILIYLAEKSGKFLSAEWRERAITLQWLFWQTSELGPIFEQNYHFNQVAMQTIPYAIERFQLKTQGLYKVLNHQLEQNPWVTGDHYNIADMAIWPWINCHQQQRIDLTNYPSIHNWFTRIQSRPATQRVRKMMQKIS</sequence>
<feature type="domain" description="GST C-terminal" evidence="2">
    <location>
        <begin position="90"/>
        <end position="210"/>
    </location>
</feature>
<dbReference type="SUPFAM" id="SSF52833">
    <property type="entry name" value="Thioredoxin-like"/>
    <property type="match status" value="1"/>
</dbReference>
<evidence type="ECO:0000259" key="2">
    <source>
        <dbReference type="PROSITE" id="PS50405"/>
    </source>
</evidence>
<dbReference type="CDD" id="cd03048">
    <property type="entry name" value="GST_N_Ure2p_like"/>
    <property type="match status" value="1"/>
</dbReference>
<dbReference type="PROSITE" id="PS50404">
    <property type="entry name" value="GST_NTER"/>
    <property type="match status" value="1"/>
</dbReference>
<dbReference type="GO" id="GO:0015036">
    <property type="term" value="F:disulfide oxidoreductase activity"/>
    <property type="evidence" value="ECO:0007669"/>
    <property type="project" value="TreeGrafter"/>
</dbReference>
<dbReference type="STRING" id="1367852.SAMN05216516_10586"/>
<dbReference type="RefSeq" id="WP_092877641.1">
    <property type="nucleotide sequence ID" value="NZ_FOVC01000005.1"/>
</dbReference>
<dbReference type="InterPro" id="IPR010987">
    <property type="entry name" value="Glutathione-S-Trfase_C-like"/>
</dbReference>
<dbReference type="SFLD" id="SFLDG01151">
    <property type="entry name" value="Main.2:_Nu-like"/>
    <property type="match status" value="1"/>
</dbReference>
<dbReference type="Gene3D" id="1.20.1050.10">
    <property type="match status" value="1"/>
</dbReference>
<accession>A0A1I4XYF7</accession>
<dbReference type="SFLD" id="SFLDG00358">
    <property type="entry name" value="Main_(cytGST)"/>
    <property type="match status" value="1"/>
</dbReference>
<dbReference type="Pfam" id="PF00043">
    <property type="entry name" value="GST_C"/>
    <property type="match status" value="1"/>
</dbReference>
<dbReference type="EMBL" id="FOVC01000005">
    <property type="protein sequence ID" value="SFN30874.1"/>
    <property type="molecule type" value="Genomic_DNA"/>
</dbReference>
<dbReference type="PANTHER" id="PTHR44051:SF19">
    <property type="entry name" value="DISULFIDE-BOND OXIDOREDUCTASE YFCG"/>
    <property type="match status" value="1"/>
</dbReference>
<evidence type="ECO:0000313" key="3">
    <source>
        <dbReference type="EMBL" id="SFN30874.1"/>
    </source>
</evidence>
<organism evidence="3 4">
    <name type="scientific">Izhakiella capsodis</name>
    <dbReference type="NCBI Taxonomy" id="1367852"/>
    <lineage>
        <taxon>Bacteria</taxon>
        <taxon>Pseudomonadati</taxon>
        <taxon>Pseudomonadota</taxon>
        <taxon>Gammaproteobacteria</taxon>
        <taxon>Enterobacterales</taxon>
        <taxon>Erwiniaceae</taxon>
        <taxon>Izhakiella</taxon>
    </lineage>
</organism>
<dbReference type="InterPro" id="IPR036282">
    <property type="entry name" value="Glutathione-S-Trfase_C_sf"/>
</dbReference>
<dbReference type="InterPro" id="IPR036249">
    <property type="entry name" value="Thioredoxin-like_sf"/>
</dbReference>
<evidence type="ECO:0000313" key="4">
    <source>
        <dbReference type="Proteomes" id="UP000242222"/>
    </source>
</evidence>
<dbReference type="InterPro" id="IPR004046">
    <property type="entry name" value="GST_C"/>
</dbReference>
<protein>
    <submittedName>
        <fullName evidence="3">GST-like protein</fullName>
    </submittedName>
</protein>
<dbReference type="Pfam" id="PF13409">
    <property type="entry name" value="GST_N_2"/>
    <property type="match status" value="1"/>
</dbReference>
<dbReference type="InterPro" id="IPR040079">
    <property type="entry name" value="Glutathione_S-Trfase"/>
</dbReference>